<feature type="compositionally biased region" description="Polar residues" evidence="3">
    <location>
        <begin position="35"/>
        <end position="48"/>
    </location>
</feature>
<evidence type="ECO:0000313" key="5">
    <source>
        <dbReference type="EMBL" id="CAG7833917.1"/>
    </source>
</evidence>
<dbReference type="AlphaFoldDB" id="A0A8J2LPB9"/>
<dbReference type="Pfam" id="PF04050">
    <property type="entry name" value="Upf2"/>
    <property type="match status" value="1"/>
</dbReference>
<sequence>MGKKRNGRAVLRLDFPNQKSSPVEGSKSVPAVKSQAPSNKPCSTSVTSQVQPVKTTTSALLSANLEGNVTDSEFETVLDKLSSRACDLESLNMFLEAWESVFAHKMDYRSRNSAPSYDEFEALRRSKKLDSTLKKCTGFVKKVKLYTDVQRDSIEKEIQTLNLSKYLGEIATAIAEAKIKISDINGVLSICSMNHQRYSDFSPMLLENFRRVMPQKRIECSPSILKKLSCDLRLLGDLIAIGILPTAESFSLLLNSIRNVIAADRDGMQCLIPILSFCRGVGDEMAGILPRNIMVLCKENSIKLSRYDVVPVDKRVLMKTLLREYFASMCGILLKFQEEVLKSEIYNRKLMKNRGEIPEDRQATHNDIVANFEKFNSNAAKLAELLNENLPELKSLPPPAPDEVEDRAFSPSAAEDNTVVPGIVIFEDEDTRAFYQDLPDLKVYLPPVAYRENVLLAAEEAKKIEEREMQVANVDDDIVQAELSAEKLEEDEPEDLPPSLRGETEDEKREDAQIKPSFQIFLTSLLNCVTREMIDKAAMEFAMNYNNRPNRKKLTRWLFQIPRQRVDLLPLWARLVAILAPVMPDVSMEICALLKSDFRFLVRKKHQIFIETKLKITRFIAELVNFKIFPKSDAFQCLKTLLMDFVHHQIEMACAFVETCGRFLHRSSESRRRMTIYLEEMMRKKAAKALEPRYVGMVDHAYYFVCPREGVQRSVNKRRPAVAYLRNMVLYNLNKDNLESTIAVMKGLDWSNEKITSIVLELLCQPWETSSDQLRYLASFAAGVSEICPKMKTILTDTIIELIYYGMERPDTCENYRRIAVIRYLGELYNYKLIGSTSIFSTLYLLICYDLVTVNPLHWEHLDPPHNLMRIRLTCTLLKTCGDYLNHGPNKKKLNYFILYFQRYYWNKKRSSIWTNLNQFPFAIEELMEDTVHWLRPKSKFPASYEQACDEVQEMEAKMIKYAEEIFEEQPNLLTDVETTPIKPRNKYFEGQKGAQDKVGDKFNWTSDSNVDIRHLNDGVGIQLEGERGADSEVLFVNDTEYGEDDTFNQLFDRMCSEVNYNAARERMKSDIPIPLKLRSSSRSVPTTAEENSEGEKTVNFVLITRKGNKQNYKNLSVPADSEFVQKIQQREEDERLEKEKVKALTLGISMMQEAEEEQEAIARINNRSQQVPTPQYGWKNCIKS</sequence>
<feature type="region of interest" description="Disordered" evidence="3">
    <location>
        <begin position="1"/>
        <end position="48"/>
    </location>
</feature>
<keyword evidence="2" id="KW-0963">Cytoplasm</keyword>
<feature type="domain" description="MIF4G" evidence="4">
    <location>
        <begin position="723"/>
        <end position="938"/>
    </location>
</feature>
<feature type="region of interest" description="Disordered" evidence="3">
    <location>
        <begin position="484"/>
        <end position="510"/>
    </location>
</feature>
<keyword evidence="6" id="KW-1185">Reference proteome</keyword>
<organism evidence="5 6">
    <name type="scientific">Allacma fusca</name>
    <dbReference type="NCBI Taxonomy" id="39272"/>
    <lineage>
        <taxon>Eukaryota</taxon>
        <taxon>Metazoa</taxon>
        <taxon>Ecdysozoa</taxon>
        <taxon>Arthropoda</taxon>
        <taxon>Hexapoda</taxon>
        <taxon>Collembola</taxon>
        <taxon>Symphypleona</taxon>
        <taxon>Sminthuridae</taxon>
        <taxon>Allacma</taxon>
    </lineage>
</organism>
<dbReference type="InterPro" id="IPR007193">
    <property type="entry name" value="Upf2/Nmd2_C"/>
</dbReference>
<evidence type="ECO:0000256" key="3">
    <source>
        <dbReference type="SAM" id="MobiDB-lite"/>
    </source>
</evidence>
<dbReference type="InterPro" id="IPR003890">
    <property type="entry name" value="MIF4G-like_typ-3"/>
</dbReference>
<comment type="subcellular location">
    <subcellularLocation>
        <location evidence="1">Cytoplasm</location>
    </subcellularLocation>
</comment>
<evidence type="ECO:0000256" key="2">
    <source>
        <dbReference type="ARBA" id="ARBA00022490"/>
    </source>
</evidence>
<evidence type="ECO:0000259" key="4">
    <source>
        <dbReference type="SMART" id="SM00543"/>
    </source>
</evidence>
<accession>A0A8J2LPB9</accession>
<dbReference type="Pfam" id="PF02854">
    <property type="entry name" value="MIF4G"/>
    <property type="match status" value="2"/>
</dbReference>
<gene>
    <name evidence="5" type="ORF">AFUS01_LOCUS43480</name>
</gene>
<evidence type="ECO:0000313" key="6">
    <source>
        <dbReference type="Proteomes" id="UP000708208"/>
    </source>
</evidence>
<comment type="caution">
    <text evidence="5">The sequence shown here is derived from an EMBL/GenBank/DDBJ whole genome shotgun (WGS) entry which is preliminary data.</text>
</comment>
<dbReference type="InterPro" id="IPR039762">
    <property type="entry name" value="Nmd2/UPF2"/>
</dbReference>
<proteinExistence type="predicted"/>
<dbReference type="EMBL" id="CAJVCH010570058">
    <property type="protein sequence ID" value="CAG7833917.1"/>
    <property type="molecule type" value="Genomic_DNA"/>
</dbReference>
<dbReference type="OrthoDB" id="27832at2759"/>
<feature type="domain" description="MIF4G" evidence="4">
    <location>
        <begin position="519"/>
        <end position="708"/>
    </location>
</feature>
<reference evidence="5" key="1">
    <citation type="submission" date="2021-06" db="EMBL/GenBank/DDBJ databases">
        <authorList>
            <person name="Hodson N. C."/>
            <person name="Mongue J. A."/>
            <person name="Jaron S. K."/>
        </authorList>
    </citation>
    <scope>NUCLEOTIDE SEQUENCE</scope>
</reference>
<evidence type="ECO:0000256" key="1">
    <source>
        <dbReference type="ARBA" id="ARBA00004496"/>
    </source>
</evidence>
<dbReference type="GO" id="GO:0035145">
    <property type="term" value="C:exon-exon junction complex"/>
    <property type="evidence" value="ECO:0007669"/>
    <property type="project" value="TreeGrafter"/>
</dbReference>
<name>A0A8J2LPB9_9HEXA</name>
<protein>
    <recommendedName>
        <fullName evidence="4">MIF4G domain-containing protein</fullName>
    </recommendedName>
</protein>
<feature type="domain" description="MIF4G" evidence="4">
    <location>
        <begin position="133"/>
        <end position="397"/>
    </location>
</feature>
<dbReference type="GO" id="GO:0003723">
    <property type="term" value="F:RNA binding"/>
    <property type="evidence" value="ECO:0007669"/>
    <property type="project" value="InterPro"/>
</dbReference>
<dbReference type="GO" id="GO:0005737">
    <property type="term" value="C:cytoplasm"/>
    <property type="evidence" value="ECO:0007669"/>
    <property type="project" value="UniProtKB-SubCell"/>
</dbReference>
<dbReference type="GO" id="GO:0000184">
    <property type="term" value="P:nuclear-transcribed mRNA catabolic process, nonsense-mediated decay"/>
    <property type="evidence" value="ECO:0007669"/>
    <property type="project" value="InterPro"/>
</dbReference>
<dbReference type="SMART" id="SM00543">
    <property type="entry name" value="MIF4G"/>
    <property type="match status" value="3"/>
</dbReference>
<dbReference type="Proteomes" id="UP000708208">
    <property type="component" value="Unassembled WGS sequence"/>
</dbReference>
<dbReference type="PANTHER" id="PTHR12839">
    <property type="entry name" value="NONSENSE-MEDIATED MRNA DECAY PROTEIN 2 UP-FRAMESHIFT SUPPRESSOR 2"/>
    <property type="match status" value="1"/>
</dbReference>
<dbReference type="PANTHER" id="PTHR12839:SF7">
    <property type="entry name" value="REGULATOR OF NONSENSE TRANSCRIPTS 2"/>
    <property type="match status" value="1"/>
</dbReference>